<reference evidence="1" key="1">
    <citation type="submission" date="2023-07" db="EMBL/GenBank/DDBJ databases">
        <title>Black Yeasts Isolated from many extreme environments.</title>
        <authorList>
            <person name="Coleine C."/>
            <person name="Stajich J.E."/>
            <person name="Selbmann L."/>
        </authorList>
    </citation>
    <scope>NUCLEOTIDE SEQUENCE</scope>
    <source>
        <strain evidence="1">CCFEE 5714</strain>
    </source>
</reference>
<accession>A0ACC3NR28</accession>
<evidence type="ECO:0000313" key="1">
    <source>
        <dbReference type="EMBL" id="KAK3720652.1"/>
    </source>
</evidence>
<name>A0ACC3NR28_9PEZI</name>
<protein>
    <submittedName>
        <fullName evidence="1">Uncharacterized protein</fullName>
    </submittedName>
</protein>
<comment type="caution">
    <text evidence="1">The sequence shown here is derived from an EMBL/GenBank/DDBJ whole genome shotgun (WGS) entry which is preliminary data.</text>
</comment>
<evidence type="ECO:0000313" key="2">
    <source>
        <dbReference type="Proteomes" id="UP001281147"/>
    </source>
</evidence>
<proteinExistence type="predicted"/>
<sequence length="249" mass="28321">MARRKKDMPTTATLRPFYRAGCRGQLTDAGRKTEAEAIRDTLSRNHDGKFGFRIYRVNYESDADFSRFVDVLTAHANFALDEHDTGDEIRHLLTWDIQDSEAELSGASTDQVRDLFKQWVDSVGGNRGSTRYAHCIYADAESINSVLTGDQPAERFLRSILHPTAFVKIIDGPWEAGVEQLGPEDFDNEEQMRKHNEGDEGYDPVEGCRKYEVGWMKVAACMVVTRAYQMMIDNGWHAYYVRPPAIQSN</sequence>
<gene>
    <name evidence="1" type="ORF">LTR37_003702</name>
</gene>
<keyword evidence="2" id="KW-1185">Reference proteome</keyword>
<organism evidence="1 2">
    <name type="scientific">Vermiconidia calcicola</name>
    <dbReference type="NCBI Taxonomy" id="1690605"/>
    <lineage>
        <taxon>Eukaryota</taxon>
        <taxon>Fungi</taxon>
        <taxon>Dikarya</taxon>
        <taxon>Ascomycota</taxon>
        <taxon>Pezizomycotina</taxon>
        <taxon>Dothideomycetes</taxon>
        <taxon>Dothideomycetidae</taxon>
        <taxon>Mycosphaerellales</taxon>
        <taxon>Extremaceae</taxon>
        <taxon>Vermiconidia</taxon>
    </lineage>
</organism>
<dbReference type="EMBL" id="JAUTXU010000021">
    <property type="protein sequence ID" value="KAK3720652.1"/>
    <property type="molecule type" value="Genomic_DNA"/>
</dbReference>
<dbReference type="Proteomes" id="UP001281147">
    <property type="component" value="Unassembled WGS sequence"/>
</dbReference>